<dbReference type="GO" id="GO:0046513">
    <property type="term" value="P:ceramide biosynthetic process"/>
    <property type="evidence" value="ECO:0007669"/>
    <property type="project" value="TreeGrafter"/>
</dbReference>
<keyword evidence="3" id="KW-0808">Transferase</keyword>
<dbReference type="GO" id="GO:0004758">
    <property type="term" value="F:serine C-palmitoyltransferase activity"/>
    <property type="evidence" value="ECO:0007669"/>
    <property type="project" value="TreeGrafter"/>
</dbReference>
<evidence type="ECO:0000256" key="2">
    <source>
        <dbReference type="ARBA" id="ARBA00008392"/>
    </source>
</evidence>
<dbReference type="EMBL" id="CAWUPB010001161">
    <property type="protein sequence ID" value="CAK7344153.1"/>
    <property type="molecule type" value="Genomic_DNA"/>
</dbReference>
<dbReference type="GO" id="GO:0005783">
    <property type="term" value="C:endoplasmic reticulum"/>
    <property type="evidence" value="ECO:0007669"/>
    <property type="project" value="TreeGrafter"/>
</dbReference>
<dbReference type="SUPFAM" id="SSF53383">
    <property type="entry name" value="PLP-dependent transferases"/>
    <property type="match status" value="1"/>
</dbReference>
<comment type="similarity">
    <text evidence="2">Belongs to the class-II pyridoxal-phosphate-dependent aminotransferase family.</text>
</comment>
<keyword evidence="7" id="KW-1185">Reference proteome</keyword>
<dbReference type="AlphaFoldDB" id="A0AAV1S422"/>
<comment type="cofactor">
    <cofactor evidence="1">
        <name>pyridoxal 5'-phosphate</name>
        <dbReference type="ChEBI" id="CHEBI:597326"/>
    </cofactor>
</comment>
<sequence length="171" mass="18976">MALVPAVFVRSMEQLIEGEYRFHVLLNENNLFGMLGKSGRGLTEYHAVPIEKIDIVTADMGHVLATEGGFCTGSARVVDHQEAYAPFPGEAIKFRRKKYLILGLSNIQGLSTASDPESPIKGKDSQTELDLFSPADREKAILDSFSKSEPELVCFHYNHTLLVRSWTYSGP</sequence>
<dbReference type="Proteomes" id="UP001314170">
    <property type="component" value="Unassembled WGS sequence"/>
</dbReference>
<keyword evidence="4" id="KW-0663">Pyridoxal phosphate</keyword>
<dbReference type="PANTHER" id="PTHR13693:SF2">
    <property type="entry name" value="SERINE PALMITOYLTRANSFERASE 1"/>
    <property type="match status" value="1"/>
</dbReference>
<dbReference type="Gene3D" id="3.40.640.10">
    <property type="entry name" value="Type I PLP-dependent aspartate aminotransferase-like (Major domain)"/>
    <property type="match status" value="1"/>
</dbReference>
<dbReference type="InterPro" id="IPR015421">
    <property type="entry name" value="PyrdxlP-dep_Trfase_major"/>
</dbReference>
<dbReference type="GO" id="GO:0016020">
    <property type="term" value="C:membrane"/>
    <property type="evidence" value="ECO:0007669"/>
    <property type="project" value="GOC"/>
</dbReference>
<dbReference type="InterPro" id="IPR050087">
    <property type="entry name" value="AON_synthase_class-II"/>
</dbReference>
<gene>
    <name evidence="6" type="ORF">DCAF_LOCUS17648</name>
</gene>
<comment type="caution">
    <text evidence="6">The sequence shown here is derived from an EMBL/GenBank/DDBJ whole genome shotgun (WGS) entry which is preliminary data.</text>
</comment>
<evidence type="ECO:0000313" key="6">
    <source>
        <dbReference type="EMBL" id="CAK7344153.1"/>
    </source>
</evidence>
<organism evidence="6 7">
    <name type="scientific">Dovyalis caffra</name>
    <dbReference type="NCBI Taxonomy" id="77055"/>
    <lineage>
        <taxon>Eukaryota</taxon>
        <taxon>Viridiplantae</taxon>
        <taxon>Streptophyta</taxon>
        <taxon>Embryophyta</taxon>
        <taxon>Tracheophyta</taxon>
        <taxon>Spermatophyta</taxon>
        <taxon>Magnoliopsida</taxon>
        <taxon>eudicotyledons</taxon>
        <taxon>Gunneridae</taxon>
        <taxon>Pentapetalae</taxon>
        <taxon>rosids</taxon>
        <taxon>fabids</taxon>
        <taxon>Malpighiales</taxon>
        <taxon>Salicaceae</taxon>
        <taxon>Flacourtieae</taxon>
        <taxon>Dovyalis</taxon>
    </lineage>
</organism>
<dbReference type="GO" id="GO:0046512">
    <property type="term" value="P:sphingosine biosynthetic process"/>
    <property type="evidence" value="ECO:0007669"/>
    <property type="project" value="TreeGrafter"/>
</dbReference>
<reference evidence="6 7" key="1">
    <citation type="submission" date="2024-01" db="EMBL/GenBank/DDBJ databases">
        <authorList>
            <person name="Waweru B."/>
        </authorList>
    </citation>
    <scope>NUCLEOTIDE SEQUENCE [LARGE SCALE GENOMIC DNA]</scope>
</reference>
<dbReference type="PANTHER" id="PTHR13693">
    <property type="entry name" value="CLASS II AMINOTRANSFERASE/8-AMINO-7-OXONONANOATE SYNTHASE"/>
    <property type="match status" value="1"/>
</dbReference>
<evidence type="ECO:0000256" key="4">
    <source>
        <dbReference type="ARBA" id="ARBA00022898"/>
    </source>
</evidence>
<dbReference type="InterPro" id="IPR015424">
    <property type="entry name" value="PyrdxlP-dep_Trfase"/>
</dbReference>
<protein>
    <submittedName>
        <fullName evidence="6">Uncharacterized protein</fullName>
    </submittedName>
</protein>
<evidence type="ECO:0000313" key="7">
    <source>
        <dbReference type="Proteomes" id="UP001314170"/>
    </source>
</evidence>
<accession>A0AAV1S422</accession>
<evidence type="ECO:0000256" key="5">
    <source>
        <dbReference type="ARBA" id="ARBA00023315"/>
    </source>
</evidence>
<evidence type="ECO:0000256" key="3">
    <source>
        <dbReference type="ARBA" id="ARBA00022679"/>
    </source>
</evidence>
<evidence type="ECO:0000256" key="1">
    <source>
        <dbReference type="ARBA" id="ARBA00001933"/>
    </source>
</evidence>
<proteinExistence type="inferred from homology"/>
<name>A0AAV1S422_9ROSI</name>
<keyword evidence="5" id="KW-0012">Acyltransferase</keyword>